<feature type="transmembrane region" description="Helical" evidence="1">
    <location>
        <begin position="12"/>
        <end position="35"/>
    </location>
</feature>
<name>A6JZW5_RAT</name>
<keyword evidence="1" id="KW-1133">Transmembrane helix</keyword>
<dbReference type="AlphaFoldDB" id="A6JZW5"/>
<gene>
    <name evidence="2 4" type="primary">Fundc1</name>
    <name evidence="2" type="ORF">rCG_42865</name>
</gene>
<accession>A6JZW5</accession>
<evidence type="ECO:0000313" key="3">
    <source>
        <dbReference type="Proteomes" id="UP000234681"/>
    </source>
</evidence>
<keyword evidence="1" id="KW-0472">Membrane</keyword>
<proteinExistence type="predicted"/>
<dbReference type="RGD" id="1563372">
    <property type="gene designation" value="Fundc1"/>
</dbReference>
<feature type="transmembrane region" description="Helical" evidence="1">
    <location>
        <begin position="56"/>
        <end position="78"/>
    </location>
</feature>
<reference evidence="2 3" key="1">
    <citation type="submission" date="2005-09" db="EMBL/GenBank/DDBJ databases">
        <authorList>
            <person name="Mural R.J."/>
            <person name="Li P.W."/>
            <person name="Adams M.D."/>
            <person name="Amanatides P.G."/>
            <person name="Baden-Tillson H."/>
            <person name="Barnstead M."/>
            <person name="Chin S.H."/>
            <person name="Dew I."/>
            <person name="Evans C.A."/>
            <person name="Ferriera S."/>
            <person name="Flanigan M."/>
            <person name="Fosler C."/>
            <person name="Glodek A."/>
            <person name="Gu Z."/>
            <person name="Holt R.A."/>
            <person name="Jennings D."/>
            <person name="Kraft C.L."/>
            <person name="Lu F."/>
            <person name="Nguyen T."/>
            <person name="Nusskern D.R."/>
            <person name="Pfannkoch C.M."/>
            <person name="Sitter C."/>
            <person name="Sutton G.G."/>
            <person name="Venter J.C."/>
            <person name="Wang Z."/>
            <person name="Woodage T."/>
            <person name="Zheng X.H."/>
            <person name="Zhong F."/>
        </authorList>
    </citation>
    <scope>NUCLEOTIDE SEQUENCE [LARGE SCALE GENOMIC DNA]</scope>
    <source>
        <strain>BN</strain>
        <strain evidence="3">Sprague-Dawley</strain>
    </source>
</reference>
<keyword evidence="1" id="KW-0812">Transmembrane</keyword>
<dbReference type="Proteomes" id="UP000234681">
    <property type="component" value="Chromosome X"/>
</dbReference>
<organism evidence="2 3">
    <name type="scientific">Rattus norvegicus</name>
    <name type="common">Rat</name>
    <dbReference type="NCBI Taxonomy" id="10116"/>
    <lineage>
        <taxon>Eukaryota</taxon>
        <taxon>Metazoa</taxon>
        <taxon>Chordata</taxon>
        <taxon>Craniata</taxon>
        <taxon>Vertebrata</taxon>
        <taxon>Euteleostomi</taxon>
        <taxon>Mammalia</taxon>
        <taxon>Eutheria</taxon>
        <taxon>Euarchontoglires</taxon>
        <taxon>Glires</taxon>
        <taxon>Rodentia</taxon>
        <taxon>Myomorpha</taxon>
        <taxon>Muroidea</taxon>
        <taxon>Muridae</taxon>
        <taxon>Murinae</taxon>
        <taxon>Rattus</taxon>
    </lineage>
</organism>
<protein>
    <submittedName>
        <fullName evidence="2">FUN14 domain containing 1, isoform CRA_c</fullName>
    </submittedName>
</protein>
<dbReference type="EMBL" id="CH474009">
    <property type="protein sequence ID" value="EDL97673.1"/>
    <property type="molecule type" value="Genomic_DNA"/>
</dbReference>
<evidence type="ECO:0000256" key="1">
    <source>
        <dbReference type="SAM" id="Phobius"/>
    </source>
</evidence>
<evidence type="ECO:0000313" key="4">
    <source>
        <dbReference type="RGD" id="1563372"/>
    </source>
</evidence>
<evidence type="ECO:0000313" key="2">
    <source>
        <dbReference type="EMBL" id="EDL97673.1"/>
    </source>
</evidence>
<sequence>MKYYPVFFSKFFVFYCLVPIIKNCLIASILWLTFFKRCICNNEELFYPFVESNSRIIKILILLMYQSLGLFPLLLLTLPMCNLYIKEGFRKEILHA</sequence>